<keyword evidence="1" id="KW-0472">Membrane</keyword>
<organism evidence="3 4">
    <name type="scientific">Helicobacter magdeburgensis</name>
    <dbReference type="NCBI Taxonomy" id="471858"/>
    <lineage>
        <taxon>Bacteria</taxon>
        <taxon>Pseudomonadati</taxon>
        <taxon>Campylobacterota</taxon>
        <taxon>Epsilonproteobacteria</taxon>
        <taxon>Campylobacterales</taxon>
        <taxon>Helicobacteraceae</taxon>
        <taxon>Helicobacter</taxon>
    </lineage>
</organism>
<proteinExistence type="predicted"/>
<evidence type="ECO:0000313" key="2">
    <source>
        <dbReference type="EMBL" id="TLD93398.1"/>
    </source>
</evidence>
<dbReference type="EMBL" id="JRPE02000002">
    <property type="protein sequence ID" value="TLD93398.1"/>
    <property type="molecule type" value="Genomic_DNA"/>
</dbReference>
<protein>
    <submittedName>
        <fullName evidence="3">Uncharacterized protein</fullName>
    </submittedName>
</protein>
<evidence type="ECO:0000313" key="3">
    <source>
        <dbReference type="EMBL" id="TLD93424.1"/>
    </source>
</evidence>
<name>A0A4U8T292_9HELI</name>
<sequence length="94" mass="10212">METLKQIVLGVVVALIGVAVIWNLTGLYLIHTKNMTDISGGGFTFIVPQGKTRIYCNGSPIATLDTDSINGMSIGETEYKAFFADKSMQTYVCE</sequence>
<keyword evidence="1" id="KW-1133">Transmembrane helix</keyword>
<reference evidence="3" key="2">
    <citation type="submission" date="2018-04" db="EMBL/GenBank/DDBJ databases">
        <authorList>
            <person name="Sheh A."/>
            <person name="Shen Z."/>
            <person name="Mannion A.J."/>
            <person name="Fox J.G."/>
        </authorList>
    </citation>
    <scope>NUCLEOTIDE SEQUENCE</scope>
    <source>
        <strain evidence="3">MIT 96-1001</strain>
    </source>
</reference>
<dbReference type="RefSeq" id="WP_034589737.1">
    <property type="nucleotide sequence ID" value="NZ_JRPE02000002.1"/>
</dbReference>
<dbReference type="EMBL" id="JRPE02000002">
    <property type="protein sequence ID" value="TLD93424.1"/>
    <property type="molecule type" value="Genomic_DNA"/>
</dbReference>
<comment type="caution">
    <text evidence="3">The sequence shown here is derived from an EMBL/GenBank/DDBJ whole genome shotgun (WGS) entry which is preliminary data.</text>
</comment>
<feature type="transmembrane region" description="Helical" evidence="1">
    <location>
        <begin position="6"/>
        <end position="30"/>
    </location>
</feature>
<keyword evidence="1" id="KW-0812">Transmembrane</keyword>
<accession>A0A4U8T292</accession>
<dbReference type="AlphaFoldDB" id="A0A4U8T292"/>
<dbReference type="Proteomes" id="UP000029921">
    <property type="component" value="Unassembled WGS sequence"/>
</dbReference>
<evidence type="ECO:0000313" key="4">
    <source>
        <dbReference type="Proteomes" id="UP000029921"/>
    </source>
</evidence>
<gene>
    <name evidence="2" type="ORF">LS74_001310</name>
    <name evidence="3" type="ORF">LS74_001460</name>
</gene>
<evidence type="ECO:0000256" key="1">
    <source>
        <dbReference type="SAM" id="Phobius"/>
    </source>
</evidence>
<keyword evidence="4" id="KW-1185">Reference proteome</keyword>
<reference evidence="3 4" key="1">
    <citation type="journal article" date="2014" name="Genome Announc.">
        <title>Draft genome sequences of eight enterohepatic helicobacter species isolated from both laboratory and wild rodents.</title>
        <authorList>
            <person name="Sheh A."/>
            <person name="Shen Z."/>
            <person name="Fox J.G."/>
        </authorList>
    </citation>
    <scope>NUCLEOTIDE SEQUENCE [LARGE SCALE GENOMIC DNA]</scope>
    <source>
        <strain evidence="3 4">MIT 96-1001</strain>
    </source>
</reference>